<dbReference type="Proteomes" id="UP000886653">
    <property type="component" value="Unassembled WGS sequence"/>
</dbReference>
<feature type="region of interest" description="Disordered" evidence="1">
    <location>
        <begin position="15"/>
        <end position="46"/>
    </location>
</feature>
<dbReference type="AlphaFoldDB" id="A0A9P6T9N9"/>
<accession>A0A9P6T9N9</accession>
<dbReference type="EMBL" id="MU167298">
    <property type="protein sequence ID" value="KAG0144306.1"/>
    <property type="molecule type" value="Genomic_DNA"/>
</dbReference>
<reference evidence="2" key="1">
    <citation type="submission" date="2013-11" db="EMBL/GenBank/DDBJ databases">
        <title>Genome sequence of the fusiform rust pathogen reveals effectors for host alternation and coevolution with pine.</title>
        <authorList>
            <consortium name="DOE Joint Genome Institute"/>
            <person name="Smith K."/>
            <person name="Pendleton A."/>
            <person name="Kubisiak T."/>
            <person name="Anderson C."/>
            <person name="Salamov A."/>
            <person name="Aerts A."/>
            <person name="Riley R."/>
            <person name="Clum A."/>
            <person name="Lindquist E."/>
            <person name="Ence D."/>
            <person name="Campbell M."/>
            <person name="Kronenberg Z."/>
            <person name="Feau N."/>
            <person name="Dhillon B."/>
            <person name="Hamelin R."/>
            <person name="Burleigh J."/>
            <person name="Smith J."/>
            <person name="Yandell M."/>
            <person name="Nelson C."/>
            <person name="Grigoriev I."/>
            <person name="Davis J."/>
        </authorList>
    </citation>
    <scope>NUCLEOTIDE SEQUENCE</scope>
    <source>
        <strain evidence="2">G11</strain>
    </source>
</reference>
<evidence type="ECO:0000313" key="3">
    <source>
        <dbReference type="Proteomes" id="UP000886653"/>
    </source>
</evidence>
<keyword evidence="3" id="KW-1185">Reference proteome</keyword>
<proteinExistence type="predicted"/>
<feature type="region of interest" description="Disordered" evidence="1">
    <location>
        <begin position="82"/>
        <end position="106"/>
    </location>
</feature>
<evidence type="ECO:0000256" key="1">
    <source>
        <dbReference type="SAM" id="MobiDB-lite"/>
    </source>
</evidence>
<evidence type="ECO:0000313" key="2">
    <source>
        <dbReference type="EMBL" id="KAG0144306.1"/>
    </source>
</evidence>
<organism evidence="2 3">
    <name type="scientific">Cronartium quercuum f. sp. fusiforme G11</name>
    <dbReference type="NCBI Taxonomy" id="708437"/>
    <lineage>
        <taxon>Eukaryota</taxon>
        <taxon>Fungi</taxon>
        <taxon>Dikarya</taxon>
        <taxon>Basidiomycota</taxon>
        <taxon>Pucciniomycotina</taxon>
        <taxon>Pucciniomycetes</taxon>
        <taxon>Pucciniales</taxon>
        <taxon>Coleosporiaceae</taxon>
        <taxon>Cronartium</taxon>
    </lineage>
</organism>
<protein>
    <submittedName>
        <fullName evidence="2">Uncharacterized protein</fullName>
    </submittedName>
</protein>
<name>A0A9P6T9N9_9BASI</name>
<sequence>MPGFISSIKAKLPSISISASKPTTTTTTPSTDPQPILEPTVDGTEPIADGTELVAERTEPIAETIEPITEGTEPITEQAVAASGESATIPEEASAKPTAEPTKASVEPITDASLHVPGQLPVESTSSIALVQPEPKLTPTSEPEPVQPVQETLAPHPELLVTEPEAVDTAVVGPITGGEPGLSEPVPGVPEAVEALRSFPFLLPTSHLLF</sequence>
<comment type="caution">
    <text evidence="2">The sequence shown here is derived from an EMBL/GenBank/DDBJ whole genome shotgun (WGS) entry which is preliminary data.</text>
</comment>
<gene>
    <name evidence="2" type="ORF">CROQUDRAFT_636537</name>
</gene>
<feature type="compositionally biased region" description="Low complexity" evidence="1">
    <location>
        <begin position="15"/>
        <end position="35"/>
    </location>
</feature>